<protein>
    <submittedName>
        <fullName evidence="2">Uncharacterized protein</fullName>
    </submittedName>
</protein>
<evidence type="ECO:0000313" key="2">
    <source>
        <dbReference type="EMBL" id="KIK76724.1"/>
    </source>
</evidence>
<dbReference type="InParanoid" id="A0A0D0D8L1"/>
<evidence type="ECO:0000256" key="1">
    <source>
        <dbReference type="SAM" id="MobiDB-lite"/>
    </source>
</evidence>
<dbReference type="Proteomes" id="UP000054538">
    <property type="component" value="Unassembled WGS sequence"/>
</dbReference>
<accession>A0A0D0D8L1</accession>
<dbReference type="AlphaFoldDB" id="A0A0D0D8L1"/>
<feature type="region of interest" description="Disordered" evidence="1">
    <location>
        <begin position="1"/>
        <end position="40"/>
    </location>
</feature>
<dbReference type="EMBL" id="KN827324">
    <property type="protein sequence ID" value="KIK76724.1"/>
    <property type="molecule type" value="Genomic_DNA"/>
</dbReference>
<reference evidence="3" key="2">
    <citation type="submission" date="2015-01" db="EMBL/GenBank/DDBJ databases">
        <title>Evolutionary Origins and Diversification of the Mycorrhizal Mutualists.</title>
        <authorList>
            <consortium name="DOE Joint Genome Institute"/>
            <consortium name="Mycorrhizal Genomics Consortium"/>
            <person name="Kohler A."/>
            <person name="Kuo A."/>
            <person name="Nagy L.G."/>
            <person name="Floudas D."/>
            <person name="Copeland A."/>
            <person name="Barry K.W."/>
            <person name="Cichocki N."/>
            <person name="Veneault-Fourrey C."/>
            <person name="LaButti K."/>
            <person name="Lindquist E.A."/>
            <person name="Lipzen A."/>
            <person name="Lundell T."/>
            <person name="Morin E."/>
            <person name="Murat C."/>
            <person name="Riley R."/>
            <person name="Ohm R."/>
            <person name="Sun H."/>
            <person name="Tunlid A."/>
            <person name="Henrissat B."/>
            <person name="Grigoriev I.V."/>
            <person name="Hibbett D.S."/>
            <person name="Martin F."/>
        </authorList>
    </citation>
    <scope>NUCLEOTIDE SEQUENCE [LARGE SCALE GENOMIC DNA]</scope>
    <source>
        <strain evidence="3">Ve08.2h10</strain>
    </source>
</reference>
<dbReference type="HOGENOM" id="CLU_1652729_0_0_1"/>
<feature type="compositionally biased region" description="Polar residues" evidence="1">
    <location>
        <begin position="17"/>
        <end position="39"/>
    </location>
</feature>
<proteinExistence type="predicted"/>
<gene>
    <name evidence="2" type="ORF">PAXRUDRAFT_28923</name>
</gene>
<reference evidence="2 3" key="1">
    <citation type="submission" date="2014-04" db="EMBL/GenBank/DDBJ databases">
        <authorList>
            <consortium name="DOE Joint Genome Institute"/>
            <person name="Kuo A."/>
            <person name="Kohler A."/>
            <person name="Jargeat P."/>
            <person name="Nagy L.G."/>
            <person name="Floudas D."/>
            <person name="Copeland A."/>
            <person name="Barry K.W."/>
            <person name="Cichocki N."/>
            <person name="Veneault-Fourrey C."/>
            <person name="LaButti K."/>
            <person name="Lindquist E.A."/>
            <person name="Lipzen A."/>
            <person name="Lundell T."/>
            <person name="Morin E."/>
            <person name="Murat C."/>
            <person name="Sun H."/>
            <person name="Tunlid A."/>
            <person name="Henrissat B."/>
            <person name="Grigoriev I.V."/>
            <person name="Hibbett D.S."/>
            <person name="Martin F."/>
            <person name="Nordberg H.P."/>
            <person name="Cantor M.N."/>
            <person name="Hua S.X."/>
        </authorList>
    </citation>
    <scope>NUCLEOTIDE SEQUENCE [LARGE SCALE GENOMIC DNA]</scope>
    <source>
        <strain evidence="2 3">Ve08.2h10</strain>
    </source>
</reference>
<keyword evidence="3" id="KW-1185">Reference proteome</keyword>
<evidence type="ECO:0000313" key="3">
    <source>
        <dbReference type="Proteomes" id="UP000054538"/>
    </source>
</evidence>
<sequence length="160" mass="18021">MPKDLSKPKKMRAGGRNASSQQPIASSSNLKGKTRQVQDSDMEMDVKDNVEGSNSQPHCSEIDGSMFYCCFCGDVLGKLSYLCKMCGTAMCQQRIKHRAGCIEIGSMDATEDFFCPHCWHKQQGDTYMAQVLELDMETQYVFDRSWLSLQKQAIKKLQLA</sequence>
<name>A0A0D0D8L1_9AGAM</name>
<organism evidence="2 3">
    <name type="scientific">Paxillus rubicundulus Ve08.2h10</name>
    <dbReference type="NCBI Taxonomy" id="930991"/>
    <lineage>
        <taxon>Eukaryota</taxon>
        <taxon>Fungi</taxon>
        <taxon>Dikarya</taxon>
        <taxon>Basidiomycota</taxon>
        <taxon>Agaricomycotina</taxon>
        <taxon>Agaricomycetes</taxon>
        <taxon>Agaricomycetidae</taxon>
        <taxon>Boletales</taxon>
        <taxon>Paxilineae</taxon>
        <taxon>Paxillaceae</taxon>
        <taxon>Paxillus</taxon>
    </lineage>
</organism>